<feature type="region of interest" description="Disordered" evidence="1">
    <location>
        <begin position="78"/>
        <end position="106"/>
    </location>
</feature>
<reference evidence="2" key="1">
    <citation type="journal article" date="2015" name="Genome Biol. Evol.">
        <title>Organellar Genomes of White Spruce (Picea glauca): Assembly and Annotation.</title>
        <authorList>
            <person name="Jackman S.D."/>
            <person name="Warren R.L."/>
            <person name="Gibb E.A."/>
            <person name="Vandervalk B.P."/>
            <person name="Mohamadi H."/>
            <person name="Chu J."/>
            <person name="Raymond A."/>
            <person name="Pleasance S."/>
            <person name="Coope R."/>
            <person name="Wildung M.R."/>
            <person name="Ritland C.E."/>
            <person name="Bousquet J."/>
            <person name="Jones S.J."/>
            <person name="Bohlmann J."/>
            <person name="Birol I."/>
        </authorList>
    </citation>
    <scope>NUCLEOTIDE SEQUENCE [LARGE SCALE GENOMIC DNA]</scope>
    <source>
        <tissue evidence="2">Flushing bud</tissue>
    </source>
</reference>
<sequence>MPIGRVGPILRKVGSRPIASCRWVTRVCARHLTETALLDWSNQGGPEPESLYRKGLSPCLPRWLGFLIYMARPIRKERGERAPDPDCPTDPPHSAWPARLFPEFRP</sequence>
<name>A0A101LZ64_PICGL</name>
<protein>
    <submittedName>
        <fullName evidence="2">Uncharacterized protein</fullName>
    </submittedName>
</protein>
<organism evidence="2">
    <name type="scientific">Picea glauca</name>
    <name type="common">White spruce</name>
    <name type="synonym">Pinus glauca</name>
    <dbReference type="NCBI Taxonomy" id="3330"/>
    <lineage>
        <taxon>Eukaryota</taxon>
        <taxon>Viridiplantae</taxon>
        <taxon>Streptophyta</taxon>
        <taxon>Embryophyta</taxon>
        <taxon>Tracheophyta</taxon>
        <taxon>Spermatophyta</taxon>
        <taxon>Pinopsida</taxon>
        <taxon>Pinidae</taxon>
        <taxon>Conifers I</taxon>
        <taxon>Pinales</taxon>
        <taxon>Pinaceae</taxon>
        <taxon>Picea</taxon>
    </lineage>
</organism>
<evidence type="ECO:0000256" key="1">
    <source>
        <dbReference type="SAM" id="MobiDB-lite"/>
    </source>
</evidence>
<evidence type="ECO:0000313" key="2">
    <source>
        <dbReference type="EMBL" id="KUM47985.1"/>
    </source>
</evidence>
<keyword evidence="2" id="KW-0496">Mitochondrion</keyword>
<geneLocation type="mitochondrion" evidence="2"/>
<comment type="caution">
    <text evidence="2">The sequence shown here is derived from an EMBL/GenBank/DDBJ whole genome shotgun (WGS) entry which is preliminary data.</text>
</comment>
<dbReference type="AlphaFoldDB" id="A0A101LZ64"/>
<accession>A0A101LZ64</accession>
<proteinExistence type="predicted"/>
<dbReference type="EMBL" id="LKAM01000006">
    <property type="protein sequence ID" value="KUM47985.1"/>
    <property type="molecule type" value="Genomic_DNA"/>
</dbReference>
<gene>
    <name evidence="2" type="ORF">ABT39_MTgene4980</name>
</gene>